<evidence type="ECO:0000259" key="8">
    <source>
        <dbReference type="PROSITE" id="PS50949"/>
    </source>
</evidence>
<evidence type="ECO:0000313" key="9">
    <source>
        <dbReference type="EMBL" id="GGG70214.1"/>
    </source>
</evidence>
<evidence type="ECO:0000256" key="6">
    <source>
        <dbReference type="ARBA" id="ARBA00023125"/>
    </source>
</evidence>
<dbReference type="CDD" id="cd00609">
    <property type="entry name" value="AAT_like"/>
    <property type="match status" value="1"/>
</dbReference>
<dbReference type="EMBL" id="BMHY01000004">
    <property type="protein sequence ID" value="GGG70214.1"/>
    <property type="molecule type" value="Genomic_DNA"/>
</dbReference>
<accession>A0A917M0M7</accession>
<evidence type="ECO:0000256" key="1">
    <source>
        <dbReference type="ARBA" id="ARBA00001933"/>
    </source>
</evidence>
<dbReference type="GO" id="GO:0003700">
    <property type="term" value="F:DNA-binding transcription factor activity"/>
    <property type="evidence" value="ECO:0007669"/>
    <property type="project" value="InterPro"/>
</dbReference>
<comment type="similarity">
    <text evidence="2">In the C-terminal section; belongs to the class-I pyridoxal-phosphate-dependent aminotransferase family.</text>
</comment>
<dbReference type="InterPro" id="IPR036390">
    <property type="entry name" value="WH_DNA-bd_sf"/>
</dbReference>
<dbReference type="PANTHER" id="PTHR46577">
    <property type="entry name" value="HTH-TYPE TRANSCRIPTIONAL REGULATORY PROTEIN GABR"/>
    <property type="match status" value="1"/>
</dbReference>
<dbReference type="InterPro" id="IPR015421">
    <property type="entry name" value="PyrdxlP-dep_Trfase_major"/>
</dbReference>
<dbReference type="GO" id="GO:0003677">
    <property type="term" value="F:DNA binding"/>
    <property type="evidence" value="ECO:0007669"/>
    <property type="project" value="UniProtKB-KW"/>
</dbReference>
<dbReference type="SUPFAM" id="SSF53383">
    <property type="entry name" value="PLP-dependent transferases"/>
    <property type="match status" value="1"/>
</dbReference>
<dbReference type="Pfam" id="PF00392">
    <property type="entry name" value="GntR"/>
    <property type="match status" value="1"/>
</dbReference>
<evidence type="ECO:0000313" key="10">
    <source>
        <dbReference type="Proteomes" id="UP000600247"/>
    </source>
</evidence>
<dbReference type="GO" id="GO:0008483">
    <property type="term" value="F:transaminase activity"/>
    <property type="evidence" value="ECO:0007669"/>
    <property type="project" value="UniProtKB-KW"/>
</dbReference>
<dbReference type="GO" id="GO:0030170">
    <property type="term" value="F:pyridoxal phosphate binding"/>
    <property type="evidence" value="ECO:0007669"/>
    <property type="project" value="InterPro"/>
</dbReference>
<dbReference type="SUPFAM" id="SSF46785">
    <property type="entry name" value="Winged helix' DNA-binding domain"/>
    <property type="match status" value="1"/>
</dbReference>
<evidence type="ECO:0000256" key="2">
    <source>
        <dbReference type="ARBA" id="ARBA00005384"/>
    </source>
</evidence>
<dbReference type="SMART" id="SM00345">
    <property type="entry name" value="HTH_GNTR"/>
    <property type="match status" value="1"/>
</dbReference>
<name>A0A917M0M7_9BACL</name>
<comment type="caution">
    <text evidence="9">The sequence shown here is derived from an EMBL/GenBank/DDBJ whole genome shotgun (WGS) entry which is preliminary data.</text>
</comment>
<keyword evidence="5" id="KW-0805">Transcription regulation</keyword>
<evidence type="ECO:0000256" key="7">
    <source>
        <dbReference type="ARBA" id="ARBA00023163"/>
    </source>
</evidence>
<dbReference type="InterPro" id="IPR004839">
    <property type="entry name" value="Aminotransferase_I/II_large"/>
</dbReference>
<reference evidence="9 10" key="1">
    <citation type="journal article" date="2014" name="Int. J. Syst. Evol. Microbiol.">
        <title>Complete genome sequence of Corynebacterium casei LMG S-19264T (=DSM 44701T), isolated from a smear-ripened cheese.</title>
        <authorList>
            <consortium name="US DOE Joint Genome Institute (JGI-PGF)"/>
            <person name="Walter F."/>
            <person name="Albersmeier A."/>
            <person name="Kalinowski J."/>
            <person name="Ruckert C."/>
        </authorList>
    </citation>
    <scope>NUCLEOTIDE SEQUENCE [LARGE SCALE GENOMIC DNA]</scope>
    <source>
        <strain evidence="9 10">CGMCC 1.15286</strain>
    </source>
</reference>
<keyword evidence="10" id="KW-1185">Reference proteome</keyword>
<organism evidence="9 10">
    <name type="scientific">Paenibacillus radicis</name>
    <name type="common">ex Gao et al. 2016</name>
    <dbReference type="NCBI Taxonomy" id="1737354"/>
    <lineage>
        <taxon>Bacteria</taxon>
        <taxon>Bacillati</taxon>
        <taxon>Bacillota</taxon>
        <taxon>Bacilli</taxon>
        <taxon>Bacillales</taxon>
        <taxon>Paenibacillaceae</taxon>
        <taxon>Paenibacillus</taxon>
    </lineage>
</organism>
<dbReference type="InterPro" id="IPR051446">
    <property type="entry name" value="HTH_trans_reg/aminotransferase"/>
</dbReference>
<sequence length="498" mass="55534">MILEILIRIDHDASVPLYRQIYEQLRHAILTGLLEHNTVLAPSRVLAEQLGISRTVVLEAYSQLQSEGFILSQQGAKTCVNAPSHPITTSAYKAYENYSGEFNSKVQGLLQQADQPLWDVPDIEQPRAIIDFKHGIPAWDQFPMEQWVKCLSEACRQSTPEHLTYAGAEGSLSLRTAIAALLRHTRSLHADPNQIIITTGATQALDILTRVLLQEGDQVIVEDPAHTVMRDLFAYSGAEVVPVPVDRDGLCVEQINERTTGKAKSPKLIYVTPSHQFPVGVTMSLARRLQLLEWASAHHALIVEDDYDSEFRYEGNKQSSLAGLLPAGNVIYIGSFSKSLFPSLRLGYVVLPPYLKPAFMAVKWITDRLSPVLEQEALARFITTGKYARHIHKMSRIYAARRSCLVHALNQAFGKRVTVHGAEAGLHLMVELDTGLDVQQIQRLSLAAGIQIYPATEYFALHKQVRPTFMLGYANLTEDQIRHGINILSRAVNHSPSR</sequence>
<dbReference type="CDD" id="cd07377">
    <property type="entry name" value="WHTH_GntR"/>
    <property type="match status" value="1"/>
</dbReference>
<dbReference type="PROSITE" id="PS50949">
    <property type="entry name" value="HTH_GNTR"/>
    <property type="match status" value="1"/>
</dbReference>
<keyword evidence="3" id="KW-0808">Transferase</keyword>
<dbReference type="Gene3D" id="3.40.640.10">
    <property type="entry name" value="Type I PLP-dependent aspartate aminotransferase-like (Major domain)"/>
    <property type="match status" value="1"/>
</dbReference>
<dbReference type="Proteomes" id="UP000600247">
    <property type="component" value="Unassembled WGS sequence"/>
</dbReference>
<keyword evidence="3" id="KW-0032">Aminotransferase</keyword>
<dbReference type="InterPro" id="IPR015424">
    <property type="entry name" value="PyrdxlP-dep_Trfase"/>
</dbReference>
<dbReference type="RefSeq" id="WP_188889680.1">
    <property type="nucleotide sequence ID" value="NZ_BMHY01000004.1"/>
</dbReference>
<dbReference type="Pfam" id="PF00155">
    <property type="entry name" value="Aminotran_1_2"/>
    <property type="match status" value="1"/>
</dbReference>
<keyword evidence="4" id="KW-0663">Pyridoxal phosphate</keyword>
<dbReference type="PRINTS" id="PR00035">
    <property type="entry name" value="HTHGNTR"/>
</dbReference>
<keyword evidence="7" id="KW-0804">Transcription</keyword>
<evidence type="ECO:0000256" key="5">
    <source>
        <dbReference type="ARBA" id="ARBA00023015"/>
    </source>
</evidence>
<comment type="cofactor">
    <cofactor evidence="1">
        <name>pyridoxal 5'-phosphate</name>
        <dbReference type="ChEBI" id="CHEBI:597326"/>
    </cofactor>
</comment>
<dbReference type="InterPro" id="IPR036388">
    <property type="entry name" value="WH-like_DNA-bd_sf"/>
</dbReference>
<evidence type="ECO:0000256" key="4">
    <source>
        <dbReference type="ARBA" id="ARBA00022898"/>
    </source>
</evidence>
<evidence type="ECO:0000256" key="3">
    <source>
        <dbReference type="ARBA" id="ARBA00022576"/>
    </source>
</evidence>
<dbReference type="AlphaFoldDB" id="A0A917M0M7"/>
<dbReference type="Gene3D" id="1.10.10.10">
    <property type="entry name" value="Winged helix-like DNA-binding domain superfamily/Winged helix DNA-binding domain"/>
    <property type="match status" value="1"/>
</dbReference>
<dbReference type="InterPro" id="IPR000524">
    <property type="entry name" value="Tscrpt_reg_HTH_GntR"/>
</dbReference>
<protein>
    <submittedName>
        <fullName evidence="9">GntR family transcriptional regulator</fullName>
    </submittedName>
</protein>
<feature type="domain" description="HTH gntR-type" evidence="8">
    <location>
        <begin position="15"/>
        <end position="83"/>
    </location>
</feature>
<dbReference type="PANTHER" id="PTHR46577:SF1">
    <property type="entry name" value="HTH-TYPE TRANSCRIPTIONAL REGULATORY PROTEIN GABR"/>
    <property type="match status" value="1"/>
</dbReference>
<keyword evidence="6" id="KW-0238">DNA-binding</keyword>
<proteinExistence type="inferred from homology"/>
<gene>
    <name evidence="9" type="ORF">GCM10010918_26890</name>
</gene>